<feature type="transmembrane region" description="Helical" evidence="6">
    <location>
        <begin position="56"/>
        <end position="79"/>
    </location>
</feature>
<keyword evidence="2" id="KW-1003">Cell membrane</keyword>
<dbReference type="Proteomes" id="UP000706891">
    <property type="component" value="Unassembled WGS sequence"/>
</dbReference>
<accession>A0A938WSH4</accession>
<dbReference type="EMBL" id="JACJJG010000018">
    <property type="protein sequence ID" value="MBM6673323.1"/>
    <property type="molecule type" value="Genomic_DNA"/>
</dbReference>
<dbReference type="GO" id="GO:0005886">
    <property type="term" value="C:plasma membrane"/>
    <property type="evidence" value="ECO:0007669"/>
    <property type="project" value="UniProtKB-SubCell"/>
</dbReference>
<keyword evidence="8" id="KW-1185">Reference proteome</keyword>
<name>A0A938WSH4_9BACT</name>
<dbReference type="RefSeq" id="WP_205103993.1">
    <property type="nucleotide sequence ID" value="NZ_JACJJG010000018.1"/>
</dbReference>
<dbReference type="AlphaFoldDB" id="A0A938WSH4"/>
<dbReference type="InterPro" id="IPR017039">
    <property type="entry name" value="Virul_fac_BrkB"/>
</dbReference>
<keyword evidence="4 6" id="KW-1133">Transmembrane helix</keyword>
<feature type="transmembrane region" description="Helical" evidence="6">
    <location>
        <begin position="158"/>
        <end position="185"/>
    </location>
</feature>
<reference evidence="7" key="2">
    <citation type="journal article" date="2021" name="Sci. Rep.">
        <title>The distribution of antibiotic resistance genes in chicken gut microbiota commensals.</title>
        <authorList>
            <person name="Juricova H."/>
            <person name="Matiasovicova J."/>
            <person name="Kubasova T."/>
            <person name="Cejkova D."/>
            <person name="Rychlik I."/>
        </authorList>
    </citation>
    <scope>NUCLEOTIDE SEQUENCE</scope>
    <source>
        <strain evidence="7">An824</strain>
    </source>
</reference>
<feature type="transmembrane region" description="Helical" evidence="6">
    <location>
        <begin position="263"/>
        <end position="288"/>
    </location>
</feature>
<comment type="caution">
    <text evidence="7">The sequence shown here is derived from an EMBL/GenBank/DDBJ whole genome shotgun (WGS) entry which is preliminary data.</text>
</comment>
<sequence length="442" mass="50582">MKKRIQHIIDFLKVGIWHVRHDDVSPWLYFTYSIIKKVLLAIERATTKRMVASASALTYSTLLAIVPIMAVVFAIARGFGYNKYIESWFRDALASQPQVADVIIGFVNSYLVHTKSGVFLGIGLIFMLCTVIMLINNIEQTFNYIWQVKKPRSVFRTITDYMAMFLLVPIIIVVTSGISIFVATLLDNIEGYELLAPLMRFLIDLMPYIFMSAVFIALYLFMPNTKVKLGCVVVPGILAGVAMQGLQFVYIHSQIWVSSYNAIYGSFAALPLFMLWVQISWTICLFGAELCYTNQNLEDFAFRAKTEDISHRYRMMLSVMLASLICKRFEEGGKPYTALELKLKTGIPVRIVNDLLYELICVNIITEISCDEKGDESRFQPAESTTRLSVGTLLDRLESKGKWAIELDMHKLDSENWRNVIRARQDYLDTQREVLLKDMYTN</sequence>
<evidence type="ECO:0000256" key="6">
    <source>
        <dbReference type="SAM" id="Phobius"/>
    </source>
</evidence>
<feature type="transmembrane region" description="Helical" evidence="6">
    <location>
        <begin position="229"/>
        <end position="251"/>
    </location>
</feature>
<proteinExistence type="predicted"/>
<reference evidence="7" key="1">
    <citation type="submission" date="2020-08" db="EMBL/GenBank/DDBJ databases">
        <authorList>
            <person name="Cejkova D."/>
            <person name="Kubasova T."/>
            <person name="Jahodarova E."/>
            <person name="Rychlik I."/>
        </authorList>
    </citation>
    <scope>NUCLEOTIDE SEQUENCE</scope>
    <source>
        <strain evidence="7">An824</strain>
    </source>
</reference>
<protein>
    <submittedName>
        <fullName evidence="7">YihY/virulence factor BrkB family protein</fullName>
    </submittedName>
</protein>
<evidence type="ECO:0000256" key="4">
    <source>
        <dbReference type="ARBA" id="ARBA00022989"/>
    </source>
</evidence>
<gene>
    <name evidence="7" type="ORF">H6A34_05460</name>
</gene>
<evidence type="ECO:0000256" key="2">
    <source>
        <dbReference type="ARBA" id="ARBA00022475"/>
    </source>
</evidence>
<keyword evidence="5 6" id="KW-0472">Membrane</keyword>
<evidence type="ECO:0000256" key="1">
    <source>
        <dbReference type="ARBA" id="ARBA00004651"/>
    </source>
</evidence>
<evidence type="ECO:0000313" key="7">
    <source>
        <dbReference type="EMBL" id="MBM6673323.1"/>
    </source>
</evidence>
<feature type="transmembrane region" description="Helical" evidence="6">
    <location>
        <begin position="205"/>
        <end position="222"/>
    </location>
</feature>
<dbReference type="Pfam" id="PF03631">
    <property type="entry name" value="Virul_fac_BrkB"/>
    <property type="match status" value="1"/>
</dbReference>
<organism evidence="7 8">
    <name type="scientific">Marseilla massiliensis</name>
    <dbReference type="NCBI Taxonomy" id="1841864"/>
    <lineage>
        <taxon>Bacteria</taxon>
        <taxon>Pseudomonadati</taxon>
        <taxon>Bacteroidota</taxon>
        <taxon>Bacteroidia</taxon>
        <taxon>Bacteroidales</taxon>
        <taxon>Prevotellaceae</taxon>
        <taxon>Marseilla</taxon>
    </lineage>
</organism>
<comment type="subcellular location">
    <subcellularLocation>
        <location evidence="1">Cell membrane</location>
        <topology evidence="1">Multi-pass membrane protein</topology>
    </subcellularLocation>
</comment>
<evidence type="ECO:0000313" key="8">
    <source>
        <dbReference type="Proteomes" id="UP000706891"/>
    </source>
</evidence>
<evidence type="ECO:0000256" key="5">
    <source>
        <dbReference type="ARBA" id="ARBA00023136"/>
    </source>
</evidence>
<evidence type="ECO:0000256" key="3">
    <source>
        <dbReference type="ARBA" id="ARBA00022692"/>
    </source>
</evidence>
<dbReference type="PANTHER" id="PTHR30213:SF0">
    <property type="entry name" value="UPF0761 MEMBRANE PROTEIN YIHY"/>
    <property type="match status" value="1"/>
</dbReference>
<dbReference type="PANTHER" id="PTHR30213">
    <property type="entry name" value="INNER MEMBRANE PROTEIN YHJD"/>
    <property type="match status" value="1"/>
</dbReference>
<feature type="transmembrane region" description="Helical" evidence="6">
    <location>
        <begin position="118"/>
        <end position="138"/>
    </location>
</feature>
<keyword evidence="3 6" id="KW-0812">Transmembrane</keyword>
<dbReference type="NCBIfam" id="TIGR00765">
    <property type="entry name" value="yihY_not_rbn"/>
    <property type="match status" value="1"/>
</dbReference>